<gene>
    <name evidence="2" type="ORF">LCGC14_0390580</name>
</gene>
<comment type="caution">
    <text evidence="2">The sequence shown here is derived from an EMBL/GenBank/DDBJ whole genome shotgun (WGS) entry which is preliminary data.</text>
</comment>
<dbReference type="AlphaFoldDB" id="A0A0F9W8Q0"/>
<sequence length="320" mass="35944">MARQVLPTLDLRTSAEREGITKTQQTVRAIAGILETVGRAEKARRDSETLDRVARALSSGATNIEAIAGQEPSFGGGLQGVLQKVSGAFQPEGSMRESILQSIIGQKLKQTLNPPLLTRDEEREKALFGIRDRPGAPTVKAPTKQQSQRDRDLATIENKNKSDFQKDEARKRLDKDPSQPRKPVPSGGTYDEFLNDEDKVKGKFGKEAYEATLKIVKDEARLQGMDPKQVKQDFDRWWDARVKEERTSFIGPGIFEKNITTPRAEFQSETPTPGLEQNAPRPELGPFWDDLSEEEKKEIIQRLDEDPNNIKAILRILERG</sequence>
<protein>
    <submittedName>
        <fullName evidence="2">Uncharacterized protein</fullName>
    </submittedName>
</protein>
<name>A0A0F9W8Q0_9ZZZZ</name>
<accession>A0A0F9W8Q0</accession>
<feature type="region of interest" description="Disordered" evidence="1">
    <location>
        <begin position="128"/>
        <end position="194"/>
    </location>
</feature>
<evidence type="ECO:0000256" key="1">
    <source>
        <dbReference type="SAM" id="MobiDB-lite"/>
    </source>
</evidence>
<reference evidence="2" key="1">
    <citation type="journal article" date="2015" name="Nature">
        <title>Complex archaea that bridge the gap between prokaryotes and eukaryotes.</title>
        <authorList>
            <person name="Spang A."/>
            <person name="Saw J.H."/>
            <person name="Jorgensen S.L."/>
            <person name="Zaremba-Niedzwiedzka K."/>
            <person name="Martijn J."/>
            <person name="Lind A.E."/>
            <person name="van Eijk R."/>
            <person name="Schleper C."/>
            <person name="Guy L."/>
            <person name="Ettema T.J."/>
        </authorList>
    </citation>
    <scope>NUCLEOTIDE SEQUENCE</scope>
</reference>
<proteinExistence type="predicted"/>
<dbReference type="EMBL" id="LAZR01000326">
    <property type="protein sequence ID" value="KKN74438.1"/>
    <property type="molecule type" value="Genomic_DNA"/>
</dbReference>
<evidence type="ECO:0000313" key="2">
    <source>
        <dbReference type="EMBL" id="KKN74438.1"/>
    </source>
</evidence>
<feature type="region of interest" description="Disordered" evidence="1">
    <location>
        <begin position="253"/>
        <end position="290"/>
    </location>
</feature>
<feature type="compositionally biased region" description="Basic and acidic residues" evidence="1">
    <location>
        <begin position="147"/>
        <end position="179"/>
    </location>
</feature>
<organism evidence="2">
    <name type="scientific">marine sediment metagenome</name>
    <dbReference type="NCBI Taxonomy" id="412755"/>
    <lineage>
        <taxon>unclassified sequences</taxon>
        <taxon>metagenomes</taxon>
        <taxon>ecological metagenomes</taxon>
    </lineage>
</organism>